<proteinExistence type="predicted"/>
<reference evidence="1 2" key="1">
    <citation type="journal article" date="2017" name="Nature">
        <title>The Apostasia genome and the evolution of orchids.</title>
        <authorList>
            <person name="Zhang G.Q."/>
            <person name="Liu K.W."/>
            <person name="Li Z."/>
            <person name="Lohaus R."/>
            <person name="Hsiao Y.Y."/>
            <person name="Niu S.C."/>
            <person name="Wang J.Y."/>
            <person name="Lin Y.C."/>
            <person name="Xu Q."/>
            <person name="Chen L.J."/>
            <person name="Yoshida K."/>
            <person name="Fujiwara S."/>
            <person name="Wang Z.W."/>
            <person name="Zhang Y.Q."/>
            <person name="Mitsuda N."/>
            <person name="Wang M."/>
            <person name="Liu G.H."/>
            <person name="Pecoraro L."/>
            <person name="Huang H.X."/>
            <person name="Xiao X.J."/>
            <person name="Lin M."/>
            <person name="Wu X.Y."/>
            <person name="Wu W.L."/>
            <person name="Chen Y.Y."/>
            <person name="Chang S.B."/>
            <person name="Sakamoto S."/>
            <person name="Ohme-Takagi M."/>
            <person name="Yagi M."/>
            <person name="Zeng S.J."/>
            <person name="Shen C.Y."/>
            <person name="Yeh C.M."/>
            <person name="Luo Y.B."/>
            <person name="Tsai W.C."/>
            <person name="Van de Peer Y."/>
            <person name="Liu Z.J."/>
        </authorList>
    </citation>
    <scope>NUCLEOTIDE SEQUENCE [LARGE SCALE GENOMIC DNA]</scope>
    <source>
        <strain evidence="2">cv. Shenzhen</strain>
        <tissue evidence="1">Stem</tissue>
    </source>
</reference>
<keyword evidence="2" id="KW-1185">Reference proteome</keyword>
<accession>A0A2H9ZRJ9</accession>
<dbReference type="EMBL" id="KZ454678">
    <property type="protein sequence ID" value="PKA45921.1"/>
    <property type="molecule type" value="Genomic_DNA"/>
</dbReference>
<dbReference type="AlphaFoldDB" id="A0A2H9ZRJ9"/>
<protein>
    <submittedName>
        <fullName evidence="1">Uncharacterized protein</fullName>
    </submittedName>
</protein>
<gene>
    <name evidence="1" type="ORF">AXF42_Ash016948</name>
</gene>
<organism evidence="1 2">
    <name type="scientific">Apostasia shenzhenica</name>
    <dbReference type="NCBI Taxonomy" id="1088818"/>
    <lineage>
        <taxon>Eukaryota</taxon>
        <taxon>Viridiplantae</taxon>
        <taxon>Streptophyta</taxon>
        <taxon>Embryophyta</taxon>
        <taxon>Tracheophyta</taxon>
        <taxon>Spermatophyta</taxon>
        <taxon>Magnoliopsida</taxon>
        <taxon>Liliopsida</taxon>
        <taxon>Asparagales</taxon>
        <taxon>Orchidaceae</taxon>
        <taxon>Apostasioideae</taxon>
        <taxon>Apostasia</taxon>
    </lineage>
</organism>
<evidence type="ECO:0000313" key="2">
    <source>
        <dbReference type="Proteomes" id="UP000236161"/>
    </source>
</evidence>
<sequence length="79" mass="8715">MIYSRACFSHNGAAVQEVGKTSALLLPPSSLYYSAVRAEVYDHNVITVDKADKATSISKTHKLHGSLQRCFLFICIVIE</sequence>
<dbReference type="Proteomes" id="UP000236161">
    <property type="component" value="Unassembled WGS sequence"/>
</dbReference>
<name>A0A2H9ZRJ9_9ASPA</name>
<evidence type="ECO:0000313" key="1">
    <source>
        <dbReference type="EMBL" id="PKA45921.1"/>
    </source>
</evidence>